<evidence type="ECO:0000313" key="2">
    <source>
        <dbReference type="EMBL" id="RII97486.1"/>
    </source>
</evidence>
<dbReference type="Gene3D" id="3.40.50.12780">
    <property type="entry name" value="N-terminal domain of ligase-like"/>
    <property type="match status" value="1"/>
</dbReference>
<name>A0A399NY16_9MICO</name>
<sequence length="119" mass="12183">ADDRAALARVRSLLSAGAPLSEALLTRAAALVPAAEVHTPYGMTEGLLLTDVTLEGIRDAARRGDAGVCVGSPVDPVDIRISPLDADGAATGALTSEPGVTGEIVAAAPHVHDRYDRLY</sequence>
<feature type="domain" description="AMP-dependent synthetase/ligase" evidence="1">
    <location>
        <begin position="5"/>
        <end position="115"/>
    </location>
</feature>
<dbReference type="EMBL" id="QWEA01001647">
    <property type="protein sequence ID" value="RII97486.1"/>
    <property type="molecule type" value="Genomic_DNA"/>
</dbReference>
<evidence type="ECO:0000313" key="3">
    <source>
        <dbReference type="Proteomes" id="UP000266634"/>
    </source>
</evidence>
<dbReference type="AlphaFoldDB" id="A0A399NY16"/>
<reference evidence="2 3" key="1">
    <citation type="submission" date="2018-08" db="EMBL/GenBank/DDBJ databases">
        <title>Genome Sequence of Clavibacter michiganensis Subspecies type strains, and the Atypical Peach-Colored Strains Isolated from Tomato.</title>
        <authorList>
            <person name="Osdaghi E."/>
            <person name="Portier P."/>
            <person name="Briand M."/>
            <person name="Jacques M.-A."/>
        </authorList>
    </citation>
    <scope>NUCLEOTIDE SEQUENCE [LARGE SCALE GENOMIC DNA]</scope>
    <source>
        <strain evidence="2 3">CFBP 6488</strain>
    </source>
</reference>
<dbReference type="SUPFAM" id="SSF56801">
    <property type="entry name" value="Acetyl-CoA synthetase-like"/>
    <property type="match status" value="1"/>
</dbReference>
<dbReference type="Proteomes" id="UP000266634">
    <property type="component" value="Unassembled WGS sequence"/>
</dbReference>
<dbReference type="InterPro" id="IPR042099">
    <property type="entry name" value="ANL_N_sf"/>
</dbReference>
<keyword evidence="2" id="KW-0378">Hydrolase</keyword>
<gene>
    <name evidence="2" type="ORF">DZF93_20150</name>
</gene>
<accession>A0A399NY16</accession>
<proteinExistence type="predicted"/>
<dbReference type="InterPro" id="IPR000873">
    <property type="entry name" value="AMP-dep_synth/lig_dom"/>
</dbReference>
<feature type="non-terminal residue" evidence="2">
    <location>
        <position position="1"/>
    </location>
</feature>
<protein>
    <submittedName>
        <fullName evidence="2">Hydrolase</fullName>
    </submittedName>
</protein>
<dbReference type="GO" id="GO:0016787">
    <property type="term" value="F:hydrolase activity"/>
    <property type="evidence" value="ECO:0007669"/>
    <property type="project" value="UniProtKB-KW"/>
</dbReference>
<dbReference type="Pfam" id="PF00501">
    <property type="entry name" value="AMP-binding"/>
    <property type="match status" value="1"/>
</dbReference>
<evidence type="ECO:0000259" key="1">
    <source>
        <dbReference type="Pfam" id="PF00501"/>
    </source>
</evidence>
<comment type="caution">
    <text evidence="2">The sequence shown here is derived from an EMBL/GenBank/DDBJ whole genome shotgun (WGS) entry which is preliminary data.</text>
</comment>
<feature type="non-terminal residue" evidence="2">
    <location>
        <position position="119"/>
    </location>
</feature>
<organism evidence="2 3">
    <name type="scientific">Clavibacter michiganensis subsp. insidiosus</name>
    <dbReference type="NCBI Taxonomy" id="33014"/>
    <lineage>
        <taxon>Bacteria</taxon>
        <taxon>Bacillati</taxon>
        <taxon>Actinomycetota</taxon>
        <taxon>Actinomycetes</taxon>
        <taxon>Micrococcales</taxon>
        <taxon>Microbacteriaceae</taxon>
        <taxon>Clavibacter</taxon>
    </lineage>
</organism>